<gene>
    <name evidence="1" type="ORF">DFH08DRAFT_939873</name>
</gene>
<reference evidence="1" key="1">
    <citation type="submission" date="2023-03" db="EMBL/GenBank/DDBJ databases">
        <title>Massive genome expansion in bonnet fungi (Mycena s.s.) driven by repeated elements and novel gene families across ecological guilds.</title>
        <authorList>
            <consortium name="Lawrence Berkeley National Laboratory"/>
            <person name="Harder C.B."/>
            <person name="Miyauchi S."/>
            <person name="Viragh M."/>
            <person name="Kuo A."/>
            <person name="Thoen E."/>
            <person name="Andreopoulos B."/>
            <person name="Lu D."/>
            <person name="Skrede I."/>
            <person name="Drula E."/>
            <person name="Henrissat B."/>
            <person name="Morin E."/>
            <person name="Kohler A."/>
            <person name="Barry K."/>
            <person name="LaButti K."/>
            <person name="Morin E."/>
            <person name="Salamov A."/>
            <person name="Lipzen A."/>
            <person name="Mereny Z."/>
            <person name="Hegedus B."/>
            <person name="Baldrian P."/>
            <person name="Stursova M."/>
            <person name="Weitz H."/>
            <person name="Taylor A."/>
            <person name="Grigoriev I.V."/>
            <person name="Nagy L.G."/>
            <person name="Martin F."/>
            <person name="Kauserud H."/>
        </authorList>
    </citation>
    <scope>NUCLEOTIDE SEQUENCE</scope>
    <source>
        <strain evidence="1">CBHHK002</strain>
    </source>
</reference>
<evidence type="ECO:0000313" key="1">
    <source>
        <dbReference type="EMBL" id="KAJ7333205.1"/>
    </source>
</evidence>
<sequence>MALFALVGCPSPLAPSHAPGQPLLQRSQLLPPCVGALSVRRADTSPAPLNATSTHRNMINRMNSVHATTQRHHAIWRRPAAHTAWPVCSSPYAIQGTEPTIAAARYWVGSEILGSTAAS</sequence>
<accession>A0AAD7EKG6</accession>
<dbReference type="Proteomes" id="UP001218218">
    <property type="component" value="Unassembled WGS sequence"/>
</dbReference>
<comment type="caution">
    <text evidence="1">The sequence shown here is derived from an EMBL/GenBank/DDBJ whole genome shotgun (WGS) entry which is preliminary data.</text>
</comment>
<dbReference type="AlphaFoldDB" id="A0AAD7EKG6"/>
<proteinExistence type="predicted"/>
<name>A0AAD7EKG6_9AGAR</name>
<organism evidence="1 2">
    <name type="scientific">Mycena albidolilacea</name>
    <dbReference type="NCBI Taxonomy" id="1033008"/>
    <lineage>
        <taxon>Eukaryota</taxon>
        <taxon>Fungi</taxon>
        <taxon>Dikarya</taxon>
        <taxon>Basidiomycota</taxon>
        <taxon>Agaricomycotina</taxon>
        <taxon>Agaricomycetes</taxon>
        <taxon>Agaricomycetidae</taxon>
        <taxon>Agaricales</taxon>
        <taxon>Marasmiineae</taxon>
        <taxon>Mycenaceae</taxon>
        <taxon>Mycena</taxon>
    </lineage>
</organism>
<dbReference type="EMBL" id="JARIHO010000034">
    <property type="protein sequence ID" value="KAJ7333205.1"/>
    <property type="molecule type" value="Genomic_DNA"/>
</dbReference>
<keyword evidence="2" id="KW-1185">Reference proteome</keyword>
<evidence type="ECO:0000313" key="2">
    <source>
        <dbReference type="Proteomes" id="UP001218218"/>
    </source>
</evidence>
<protein>
    <submittedName>
        <fullName evidence="1">Uncharacterized protein</fullName>
    </submittedName>
</protein>